<reference evidence="3" key="1">
    <citation type="journal article" date="2014" name="Science">
        <title>Ancient hybridizations among the ancestral genomes of bread wheat.</title>
        <authorList>
            <consortium name="International Wheat Genome Sequencing Consortium,"/>
            <person name="Marcussen T."/>
            <person name="Sandve S.R."/>
            <person name="Heier L."/>
            <person name="Spannagl M."/>
            <person name="Pfeifer M."/>
            <person name="Jakobsen K.S."/>
            <person name="Wulff B.B."/>
            <person name="Steuernagel B."/>
            <person name="Mayer K.F."/>
            <person name="Olsen O.A."/>
        </authorList>
    </citation>
    <scope>NUCLEOTIDE SEQUENCE [LARGE SCALE GENOMIC DNA]</scope>
    <source>
        <strain evidence="3">cv. AL8/78</strain>
    </source>
</reference>
<dbReference type="Gramene" id="AET3Gv20857900.5">
    <property type="protein sequence ID" value="AET3Gv20857900.5"/>
    <property type="gene ID" value="AET3Gv20857900"/>
</dbReference>
<evidence type="ECO:0000256" key="1">
    <source>
        <dbReference type="SAM" id="Phobius"/>
    </source>
</evidence>
<feature type="transmembrane region" description="Helical" evidence="1">
    <location>
        <begin position="27"/>
        <end position="47"/>
    </location>
</feature>
<keyword evidence="1" id="KW-1133">Transmembrane helix</keyword>
<reference evidence="3" key="2">
    <citation type="journal article" date="2017" name="Nat. Plants">
        <title>The Aegilops tauschii genome reveals multiple impacts of transposons.</title>
        <authorList>
            <person name="Zhao G."/>
            <person name="Zou C."/>
            <person name="Li K."/>
            <person name="Wang K."/>
            <person name="Li T."/>
            <person name="Gao L."/>
            <person name="Zhang X."/>
            <person name="Wang H."/>
            <person name="Yang Z."/>
            <person name="Liu X."/>
            <person name="Jiang W."/>
            <person name="Mao L."/>
            <person name="Kong X."/>
            <person name="Jiao Y."/>
            <person name="Jia J."/>
        </authorList>
    </citation>
    <scope>NUCLEOTIDE SEQUENCE [LARGE SCALE GENOMIC DNA]</scope>
    <source>
        <strain evidence="3">cv. AL8/78</strain>
    </source>
</reference>
<organism evidence="2 3">
    <name type="scientific">Aegilops tauschii subsp. strangulata</name>
    <name type="common">Goatgrass</name>
    <dbReference type="NCBI Taxonomy" id="200361"/>
    <lineage>
        <taxon>Eukaryota</taxon>
        <taxon>Viridiplantae</taxon>
        <taxon>Streptophyta</taxon>
        <taxon>Embryophyta</taxon>
        <taxon>Tracheophyta</taxon>
        <taxon>Spermatophyta</taxon>
        <taxon>Magnoliopsida</taxon>
        <taxon>Liliopsida</taxon>
        <taxon>Poales</taxon>
        <taxon>Poaceae</taxon>
        <taxon>BOP clade</taxon>
        <taxon>Pooideae</taxon>
        <taxon>Triticodae</taxon>
        <taxon>Triticeae</taxon>
        <taxon>Triticinae</taxon>
        <taxon>Aegilops</taxon>
    </lineage>
</organism>
<name>A0A453G1Z3_AEGTS</name>
<dbReference type="Proteomes" id="UP000015105">
    <property type="component" value="Chromosome 3D"/>
</dbReference>
<reference evidence="2" key="4">
    <citation type="submission" date="2019-03" db="UniProtKB">
        <authorList>
            <consortium name="EnsemblPlants"/>
        </authorList>
    </citation>
    <scope>IDENTIFICATION</scope>
</reference>
<reference evidence="2" key="3">
    <citation type="journal article" date="2017" name="Nature">
        <title>Genome sequence of the progenitor of the wheat D genome Aegilops tauschii.</title>
        <authorList>
            <person name="Luo M.C."/>
            <person name="Gu Y.Q."/>
            <person name="Puiu D."/>
            <person name="Wang H."/>
            <person name="Twardziok S.O."/>
            <person name="Deal K.R."/>
            <person name="Huo N."/>
            <person name="Zhu T."/>
            <person name="Wang L."/>
            <person name="Wang Y."/>
            <person name="McGuire P.E."/>
            <person name="Liu S."/>
            <person name="Long H."/>
            <person name="Ramasamy R.K."/>
            <person name="Rodriguez J.C."/>
            <person name="Van S.L."/>
            <person name="Yuan L."/>
            <person name="Wang Z."/>
            <person name="Xia Z."/>
            <person name="Xiao L."/>
            <person name="Anderson O.D."/>
            <person name="Ouyang S."/>
            <person name="Liang Y."/>
            <person name="Zimin A.V."/>
            <person name="Pertea G."/>
            <person name="Qi P."/>
            <person name="Bennetzen J.L."/>
            <person name="Dai X."/>
            <person name="Dawson M.W."/>
            <person name="Muller H.G."/>
            <person name="Kugler K."/>
            <person name="Rivarola-Duarte L."/>
            <person name="Spannagl M."/>
            <person name="Mayer K.F.X."/>
            <person name="Lu F.H."/>
            <person name="Bevan M.W."/>
            <person name="Leroy P."/>
            <person name="Li P."/>
            <person name="You F.M."/>
            <person name="Sun Q."/>
            <person name="Liu Z."/>
            <person name="Lyons E."/>
            <person name="Wicker T."/>
            <person name="Salzberg S.L."/>
            <person name="Devos K.M."/>
            <person name="Dvorak J."/>
        </authorList>
    </citation>
    <scope>NUCLEOTIDE SEQUENCE [LARGE SCALE GENOMIC DNA]</scope>
    <source>
        <strain evidence="2">cv. AL8/78</strain>
    </source>
</reference>
<reference evidence="2" key="5">
    <citation type="journal article" date="2021" name="G3 (Bethesda)">
        <title>Aegilops tauschii genome assembly Aet v5.0 features greater sequence contiguity and improved annotation.</title>
        <authorList>
            <person name="Wang L."/>
            <person name="Zhu T."/>
            <person name="Rodriguez J.C."/>
            <person name="Deal K.R."/>
            <person name="Dubcovsky J."/>
            <person name="McGuire P.E."/>
            <person name="Lux T."/>
            <person name="Spannagl M."/>
            <person name="Mayer K.F.X."/>
            <person name="Baldrich P."/>
            <person name="Meyers B.C."/>
            <person name="Huo N."/>
            <person name="Gu Y.Q."/>
            <person name="Zhou H."/>
            <person name="Devos K.M."/>
            <person name="Bennetzen J.L."/>
            <person name="Unver T."/>
            <person name="Budak H."/>
            <person name="Gulick P.J."/>
            <person name="Galiba G."/>
            <person name="Kalapos B."/>
            <person name="Nelson D.R."/>
            <person name="Li P."/>
            <person name="You F.M."/>
            <person name="Luo M.C."/>
            <person name="Dvorak J."/>
        </authorList>
    </citation>
    <scope>NUCLEOTIDE SEQUENCE [LARGE SCALE GENOMIC DNA]</scope>
    <source>
        <strain evidence="2">cv. AL8/78</strain>
    </source>
</reference>
<keyword evidence="3" id="KW-1185">Reference proteome</keyword>
<sequence>LWPKRKRTGFILHTIQRYCFPIQRSNAVSCVVMCLFFISCDMNLVFFPSGANSVGKKS</sequence>
<dbReference type="EnsemblPlants" id="AET3Gv20857900.5">
    <property type="protein sequence ID" value="AET3Gv20857900.5"/>
    <property type="gene ID" value="AET3Gv20857900"/>
</dbReference>
<keyword evidence="1" id="KW-0812">Transmembrane</keyword>
<dbReference type="AlphaFoldDB" id="A0A453G1Z3"/>
<protein>
    <submittedName>
        <fullName evidence="2">Uncharacterized protein</fullName>
    </submittedName>
</protein>
<accession>A0A453G1Z3</accession>
<proteinExistence type="predicted"/>
<evidence type="ECO:0000313" key="2">
    <source>
        <dbReference type="EnsemblPlants" id="AET3Gv20857900.5"/>
    </source>
</evidence>
<evidence type="ECO:0000313" key="3">
    <source>
        <dbReference type="Proteomes" id="UP000015105"/>
    </source>
</evidence>
<keyword evidence="1" id="KW-0472">Membrane</keyword>